<reference evidence="1 2" key="2">
    <citation type="submission" date="2019-09" db="EMBL/GenBank/DDBJ databases">
        <authorList>
            <person name="Jin C."/>
        </authorList>
    </citation>
    <scope>NUCLEOTIDE SEQUENCE [LARGE SCALE GENOMIC DNA]</scope>
    <source>
        <strain evidence="1 2">BN140002</strain>
    </source>
</reference>
<sequence length="67" mass="7414">MLTFRLNESEATTIMVALRELQERMESLPADIQDLTEGNLLDELGIDDLCHRMRGVLAGEPEASIAA</sequence>
<name>A0A5B2VVD9_9HYPH</name>
<gene>
    <name evidence="1" type="ORF">F0L46_02755</name>
</gene>
<organism evidence="1 2">
    <name type="scientific">Salinarimonas soli</name>
    <dbReference type="NCBI Taxonomy" id="1638099"/>
    <lineage>
        <taxon>Bacteria</taxon>
        <taxon>Pseudomonadati</taxon>
        <taxon>Pseudomonadota</taxon>
        <taxon>Alphaproteobacteria</taxon>
        <taxon>Hyphomicrobiales</taxon>
        <taxon>Salinarimonadaceae</taxon>
        <taxon>Salinarimonas</taxon>
    </lineage>
</organism>
<dbReference type="Proteomes" id="UP000323142">
    <property type="component" value="Unassembled WGS sequence"/>
</dbReference>
<reference evidence="1 2" key="1">
    <citation type="submission" date="2019-09" db="EMBL/GenBank/DDBJ databases">
        <title>Salinarimonas rosea gen. nov., sp. nov., a new member of the a-2 subgroup of the Proteobacteria.</title>
        <authorList>
            <person name="Liu J."/>
        </authorList>
    </citation>
    <scope>NUCLEOTIDE SEQUENCE [LARGE SCALE GENOMIC DNA]</scope>
    <source>
        <strain evidence="1 2">BN140002</strain>
    </source>
</reference>
<proteinExistence type="predicted"/>
<dbReference type="RefSeq" id="WP_149815498.1">
    <property type="nucleotide sequence ID" value="NZ_VUOA01000006.1"/>
</dbReference>
<dbReference type="AlphaFoldDB" id="A0A5B2VVD9"/>
<evidence type="ECO:0000313" key="1">
    <source>
        <dbReference type="EMBL" id="KAA2242227.1"/>
    </source>
</evidence>
<evidence type="ECO:0000313" key="2">
    <source>
        <dbReference type="Proteomes" id="UP000323142"/>
    </source>
</evidence>
<protein>
    <submittedName>
        <fullName evidence="1">Uncharacterized protein</fullName>
    </submittedName>
</protein>
<comment type="caution">
    <text evidence="1">The sequence shown here is derived from an EMBL/GenBank/DDBJ whole genome shotgun (WGS) entry which is preliminary data.</text>
</comment>
<keyword evidence="2" id="KW-1185">Reference proteome</keyword>
<accession>A0A5B2VVD9</accession>
<dbReference type="EMBL" id="VUOA01000006">
    <property type="protein sequence ID" value="KAA2242227.1"/>
    <property type="molecule type" value="Genomic_DNA"/>
</dbReference>